<name>I0Z6Y6_COCSC</name>
<evidence type="ECO:0000313" key="2">
    <source>
        <dbReference type="Proteomes" id="UP000007264"/>
    </source>
</evidence>
<organism evidence="1 2">
    <name type="scientific">Coccomyxa subellipsoidea (strain C-169)</name>
    <name type="common">Green microalga</name>
    <dbReference type="NCBI Taxonomy" id="574566"/>
    <lineage>
        <taxon>Eukaryota</taxon>
        <taxon>Viridiplantae</taxon>
        <taxon>Chlorophyta</taxon>
        <taxon>core chlorophytes</taxon>
        <taxon>Trebouxiophyceae</taxon>
        <taxon>Trebouxiophyceae incertae sedis</taxon>
        <taxon>Coccomyxaceae</taxon>
        <taxon>Coccomyxa</taxon>
        <taxon>Coccomyxa subellipsoidea</taxon>
    </lineage>
</organism>
<evidence type="ECO:0008006" key="3">
    <source>
        <dbReference type="Google" id="ProtNLM"/>
    </source>
</evidence>
<dbReference type="Proteomes" id="UP000007264">
    <property type="component" value="Unassembled WGS sequence"/>
</dbReference>
<comment type="caution">
    <text evidence="1">The sequence shown here is derived from an EMBL/GenBank/DDBJ whole genome shotgun (WGS) entry which is preliminary data.</text>
</comment>
<protein>
    <recommendedName>
        <fullName evidence="3">Alpha/beta-hydrolase</fullName>
    </recommendedName>
</protein>
<dbReference type="AlphaFoldDB" id="I0Z6Y6"/>
<dbReference type="RefSeq" id="XP_005650949.1">
    <property type="nucleotide sequence ID" value="XM_005650892.1"/>
</dbReference>
<dbReference type="Gene3D" id="3.40.50.1820">
    <property type="entry name" value="alpha/beta hydrolase"/>
    <property type="match status" value="1"/>
</dbReference>
<proteinExistence type="predicted"/>
<dbReference type="InterPro" id="IPR029058">
    <property type="entry name" value="AB_hydrolase_fold"/>
</dbReference>
<dbReference type="PANTHER" id="PTHR35128:SF1">
    <property type="entry name" value="SECRETION-REGULATING GUANINE NUCLEOTIDE EXCHANGE FACTOR"/>
    <property type="match status" value="1"/>
</dbReference>
<gene>
    <name evidence="1" type="ORF">COCSUDRAFT_58942</name>
</gene>
<keyword evidence="2" id="KW-1185">Reference proteome</keyword>
<dbReference type="PANTHER" id="PTHR35128">
    <property type="entry name" value="SECRETION-REGULATING GUANINE NUCLEOTIDE EXCHANGE FACTOR"/>
    <property type="match status" value="1"/>
</dbReference>
<dbReference type="KEGG" id="csl:COCSUDRAFT_58942"/>
<evidence type="ECO:0000313" key="1">
    <source>
        <dbReference type="EMBL" id="EIE26405.1"/>
    </source>
</evidence>
<accession>I0Z6Y6</accession>
<dbReference type="GeneID" id="17044415"/>
<dbReference type="EMBL" id="AGSI01000002">
    <property type="protein sequence ID" value="EIE26405.1"/>
    <property type="molecule type" value="Genomic_DNA"/>
</dbReference>
<sequence length="304" mass="34242">MAQIRLQSPSVDNQDSFLHVVQVIFDREFVHNVPKGPLKGLAEEIAIVSTAVQRGYAVVSVGPHLSGASDRCWTKTWPPEASIEIPELKRAIRHVLEEQKWWGLPRYLLGSSAGGAAALLFATRFPVQAVASLVMGFRPDELFEEKQLVSRNVDQPGGNASWPFPPVFFLEARNDQDIYKERIHRSIYFLKQQGLHAEHVMMEPYALTPATFSERVPDITFALSSTLYEELQAAGIVNATGFTMYPHDLEDRARQDDMRETLFGILVKHFTSKLGKTGPLHDGYMRVFIEMFYASQASELPSSY</sequence>
<dbReference type="OrthoDB" id="10022521at2759"/>
<reference evidence="1 2" key="1">
    <citation type="journal article" date="2012" name="Genome Biol.">
        <title>The genome of the polar eukaryotic microalga coccomyxa subellipsoidea reveals traits of cold adaptation.</title>
        <authorList>
            <person name="Blanc G."/>
            <person name="Agarkova I."/>
            <person name="Grimwood J."/>
            <person name="Kuo A."/>
            <person name="Brueggeman A."/>
            <person name="Dunigan D."/>
            <person name="Gurnon J."/>
            <person name="Ladunga I."/>
            <person name="Lindquist E."/>
            <person name="Lucas S."/>
            <person name="Pangilinan J."/>
            <person name="Proschold T."/>
            <person name="Salamov A."/>
            <person name="Schmutz J."/>
            <person name="Weeks D."/>
            <person name="Yamada T."/>
            <person name="Claverie J.M."/>
            <person name="Grigoriev I."/>
            <person name="Van Etten J."/>
            <person name="Lomsadze A."/>
            <person name="Borodovsky M."/>
        </authorList>
    </citation>
    <scope>NUCLEOTIDE SEQUENCE [LARGE SCALE GENOMIC DNA]</scope>
    <source>
        <strain evidence="1 2">C-169</strain>
    </source>
</reference>
<dbReference type="SUPFAM" id="SSF53474">
    <property type="entry name" value="alpha/beta-Hydrolases"/>
    <property type="match status" value="1"/>
</dbReference>